<keyword evidence="1" id="KW-0472">Membrane</keyword>
<keyword evidence="3" id="KW-1185">Reference proteome</keyword>
<protein>
    <recommendedName>
        <fullName evidence="4">DUF4178 domain-containing protein</fullName>
    </recommendedName>
</protein>
<reference evidence="2" key="1">
    <citation type="journal article" date="2021" name="Front. Microbiol.">
        <title>Comprehensive Comparative Genomics and Phenotyping of Methylobacterium Species.</title>
        <authorList>
            <person name="Alessa O."/>
            <person name="Ogura Y."/>
            <person name="Fujitani Y."/>
            <person name="Takami H."/>
            <person name="Hayashi T."/>
            <person name="Sahin N."/>
            <person name="Tani A."/>
        </authorList>
    </citation>
    <scope>NUCLEOTIDE SEQUENCE</scope>
    <source>
        <strain evidence="2">DSM 14458</strain>
    </source>
</reference>
<gene>
    <name evidence="2" type="ORF">BGCPKDLD_3906</name>
</gene>
<keyword evidence="1" id="KW-0812">Transmembrane</keyword>
<evidence type="ECO:0000256" key="1">
    <source>
        <dbReference type="SAM" id="Phobius"/>
    </source>
</evidence>
<keyword evidence="1" id="KW-1133">Transmembrane helix</keyword>
<sequence>MTIIHKPDPPEAAIDINDKIYAQAIQLAYGPSRRRSVGDRFANLLYWAALLGIGGWFFAMAIDRTPPVKQIVREVVNEGGRVRIGERLLIHGIRVRERQCELVRRWWLVDGAGRRIDYQPEPFDAYGPVGREEETFGPYIPLDAMPGRGRLYGSLSYDCNVLQRALGWSIVTVLPPLEFEILPRAQ</sequence>
<dbReference type="RefSeq" id="WP_238308420.1">
    <property type="nucleotide sequence ID" value="NZ_BPRE01000013.1"/>
</dbReference>
<evidence type="ECO:0000313" key="2">
    <source>
        <dbReference type="EMBL" id="GJE77303.1"/>
    </source>
</evidence>
<feature type="transmembrane region" description="Helical" evidence="1">
    <location>
        <begin position="44"/>
        <end position="62"/>
    </location>
</feature>
<name>A0ABQ4V0R9_9HYPH</name>
<organism evidence="2 3">
    <name type="scientific">Methylorubrum suomiense</name>
    <dbReference type="NCBI Taxonomy" id="144191"/>
    <lineage>
        <taxon>Bacteria</taxon>
        <taxon>Pseudomonadati</taxon>
        <taxon>Pseudomonadota</taxon>
        <taxon>Alphaproteobacteria</taxon>
        <taxon>Hyphomicrobiales</taxon>
        <taxon>Methylobacteriaceae</taxon>
        <taxon>Methylorubrum</taxon>
    </lineage>
</organism>
<evidence type="ECO:0000313" key="3">
    <source>
        <dbReference type="Proteomes" id="UP001055093"/>
    </source>
</evidence>
<reference evidence="2" key="2">
    <citation type="submission" date="2021-08" db="EMBL/GenBank/DDBJ databases">
        <authorList>
            <person name="Tani A."/>
            <person name="Ola A."/>
            <person name="Ogura Y."/>
            <person name="Katsura K."/>
            <person name="Hayashi T."/>
        </authorList>
    </citation>
    <scope>NUCLEOTIDE SEQUENCE</scope>
    <source>
        <strain evidence="2">DSM 14458</strain>
    </source>
</reference>
<evidence type="ECO:0008006" key="4">
    <source>
        <dbReference type="Google" id="ProtNLM"/>
    </source>
</evidence>
<accession>A0ABQ4V0R9</accession>
<comment type="caution">
    <text evidence="2">The sequence shown here is derived from an EMBL/GenBank/DDBJ whole genome shotgun (WGS) entry which is preliminary data.</text>
</comment>
<dbReference type="EMBL" id="BPRE01000013">
    <property type="protein sequence ID" value="GJE77303.1"/>
    <property type="molecule type" value="Genomic_DNA"/>
</dbReference>
<proteinExistence type="predicted"/>
<dbReference type="Proteomes" id="UP001055093">
    <property type="component" value="Unassembled WGS sequence"/>
</dbReference>